<dbReference type="HAMAP" id="MF_00211">
    <property type="entry name" value="TrpD"/>
    <property type="match status" value="1"/>
</dbReference>
<dbReference type="Gene3D" id="3.40.1030.10">
    <property type="entry name" value="Nucleoside phosphorylase/phosphoribosyltransferase catalytic domain"/>
    <property type="match status" value="1"/>
</dbReference>
<feature type="domain" description="Glycosyl transferase family 3" evidence="6">
    <location>
        <begin position="82"/>
        <end position="338"/>
    </location>
</feature>
<comment type="caution">
    <text evidence="5">Lacks conserved residue(s) required for the propagation of feature annotation.</text>
</comment>
<feature type="binding site" evidence="5">
    <location>
        <position position="88"/>
    </location>
    <ligand>
        <name>5-phospho-alpha-D-ribose 1-diphosphate</name>
        <dbReference type="ChEBI" id="CHEBI:58017"/>
    </ligand>
</feature>
<keyword evidence="9" id="KW-1185">Reference proteome</keyword>
<evidence type="ECO:0000313" key="9">
    <source>
        <dbReference type="Proteomes" id="UP000053947"/>
    </source>
</evidence>
<dbReference type="InterPro" id="IPR035902">
    <property type="entry name" value="Nuc_phospho_transferase"/>
</dbReference>
<dbReference type="PANTHER" id="PTHR43285:SF2">
    <property type="entry name" value="ANTHRANILATE PHOSPHORIBOSYLTRANSFERASE"/>
    <property type="match status" value="1"/>
</dbReference>
<dbReference type="SUPFAM" id="SSF47648">
    <property type="entry name" value="Nucleoside phosphorylase/phosphoribosyltransferase N-terminal domain"/>
    <property type="match status" value="1"/>
</dbReference>
<dbReference type="PATRIC" id="fig|1217799.6.peg.1491"/>
<comment type="similarity">
    <text evidence="5">Belongs to the anthranilate phosphoribosyltransferase family.</text>
</comment>
<evidence type="ECO:0000259" key="6">
    <source>
        <dbReference type="Pfam" id="PF00591"/>
    </source>
</evidence>
<gene>
    <name evidence="5" type="primary">trpD</name>
    <name evidence="8" type="ORF">DEALK_14430</name>
</gene>
<keyword evidence="4 5" id="KW-0057">Aromatic amino acid biosynthesis</keyword>
<dbReference type="InterPro" id="IPR036320">
    <property type="entry name" value="Glycosyl_Trfase_fam3_N_dom_sf"/>
</dbReference>
<dbReference type="OrthoDB" id="9806430at2"/>
<evidence type="ECO:0000313" key="8">
    <source>
        <dbReference type="EMBL" id="KTB48597.1"/>
    </source>
</evidence>
<keyword evidence="5" id="KW-0479">Metal-binding</keyword>
<dbReference type="NCBIfam" id="TIGR01245">
    <property type="entry name" value="trpD"/>
    <property type="match status" value="1"/>
</dbReference>
<dbReference type="Pfam" id="PF02885">
    <property type="entry name" value="Glycos_trans_3N"/>
    <property type="match status" value="1"/>
</dbReference>
<evidence type="ECO:0000256" key="5">
    <source>
        <dbReference type="HAMAP-Rule" id="MF_00211"/>
    </source>
</evidence>
<feature type="binding site" evidence="5">
    <location>
        <position position="100"/>
    </location>
    <ligand>
        <name>Mg(2+)</name>
        <dbReference type="ChEBI" id="CHEBI:18420"/>
        <label>1</label>
    </ligand>
</feature>
<protein>
    <recommendedName>
        <fullName evidence="5">Anthranilate phosphoribosyltransferase</fullName>
        <ecNumber evidence="5">2.4.2.18</ecNumber>
    </recommendedName>
</protein>
<reference evidence="8 9" key="1">
    <citation type="submission" date="2015-06" db="EMBL/GenBank/DDBJ databases">
        <title>Genome sequence of the organohalide-respiring Dehalogenimonas alkenigignens type strain (IP3-3T).</title>
        <authorList>
            <person name="Key T.A."/>
            <person name="Richmond D.P."/>
            <person name="Bowman K.S."/>
            <person name="Cho Y.-J."/>
            <person name="Chun J."/>
            <person name="da Costa M.S."/>
            <person name="Rainey F.A."/>
            <person name="Moe W.M."/>
        </authorList>
    </citation>
    <scope>NUCLEOTIDE SEQUENCE [LARGE SCALE GENOMIC DNA]</scope>
    <source>
        <strain evidence="8 9">IP3-3</strain>
    </source>
</reference>
<keyword evidence="5" id="KW-0028">Amino-acid biosynthesis</keyword>
<feature type="binding site" evidence="5">
    <location>
        <position position="88"/>
    </location>
    <ligand>
        <name>anthranilate</name>
        <dbReference type="ChEBI" id="CHEBI:16567"/>
        <label>1</label>
    </ligand>
</feature>
<comment type="caution">
    <text evidence="8">The sequence shown here is derived from an EMBL/GenBank/DDBJ whole genome shotgun (WGS) entry which is preliminary data.</text>
</comment>
<feature type="binding site" evidence="5">
    <location>
        <position position="128"/>
    </location>
    <ligand>
        <name>5-phospho-alpha-D-ribose 1-diphosphate</name>
        <dbReference type="ChEBI" id="CHEBI:58017"/>
    </ligand>
</feature>
<dbReference type="EMBL" id="LFDV01000002">
    <property type="protein sequence ID" value="KTB48597.1"/>
    <property type="molecule type" value="Genomic_DNA"/>
</dbReference>
<feature type="binding site" evidence="5">
    <location>
        <position position="238"/>
    </location>
    <ligand>
        <name>Mg(2+)</name>
        <dbReference type="ChEBI" id="CHEBI:18420"/>
        <label>2</label>
    </ligand>
</feature>
<comment type="catalytic activity">
    <reaction evidence="5">
        <text>N-(5-phospho-beta-D-ribosyl)anthranilate + diphosphate = 5-phospho-alpha-D-ribose 1-diphosphate + anthranilate</text>
        <dbReference type="Rhea" id="RHEA:11768"/>
        <dbReference type="ChEBI" id="CHEBI:16567"/>
        <dbReference type="ChEBI" id="CHEBI:18277"/>
        <dbReference type="ChEBI" id="CHEBI:33019"/>
        <dbReference type="ChEBI" id="CHEBI:58017"/>
        <dbReference type="EC" id="2.4.2.18"/>
    </reaction>
</comment>
<dbReference type="InterPro" id="IPR017459">
    <property type="entry name" value="Glycosyl_Trfase_fam3_N_dom"/>
</dbReference>
<dbReference type="RefSeq" id="WP_058439556.1">
    <property type="nucleotide sequence ID" value="NZ_KQ758903.1"/>
</dbReference>
<evidence type="ECO:0000259" key="7">
    <source>
        <dbReference type="Pfam" id="PF02885"/>
    </source>
</evidence>
<evidence type="ECO:0000256" key="1">
    <source>
        <dbReference type="ARBA" id="ARBA00022676"/>
    </source>
</evidence>
<dbReference type="InterPro" id="IPR005940">
    <property type="entry name" value="Anthranilate_Pribosyl_Tfrase"/>
</dbReference>
<proteinExistence type="inferred from homology"/>
<dbReference type="STRING" id="1217799.DEALK_14430"/>
<comment type="function">
    <text evidence="5">Catalyzes the transfer of the phosphoribosyl group of 5-phosphorylribose-1-pyrophosphate (PRPP) to anthranilate to yield N-(5'-phosphoribosyl)-anthranilate (PRA).</text>
</comment>
<dbReference type="EC" id="2.4.2.18" evidence="5"/>
<dbReference type="InterPro" id="IPR000312">
    <property type="entry name" value="Glycosyl_Trfase_fam3"/>
</dbReference>
<feature type="binding site" evidence="5">
    <location>
        <begin position="98"/>
        <end position="101"/>
    </location>
    <ligand>
        <name>5-phospho-alpha-D-ribose 1-diphosphate</name>
        <dbReference type="ChEBI" id="CHEBI:58017"/>
    </ligand>
</feature>
<keyword evidence="5" id="KW-0460">Magnesium</keyword>
<keyword evidence="1 5" id="KW-0328">Glycosyltransferase</keyword>
<dbReference type="PANTHER" id="PTHR43285">
    <property type="entry name" value="ANTHRANILATE PHOSPHORIBOSYLTRANSFERASE"/>
    <property type="match status" value="1"/>
</dbReference>
<dbReference type="Proteomes" id="UP000053947">
    <property type="component" value="Unassembled WGS sequence"/>
</dbReference>
<dbReference type="Gene3D" id="1.20.970.10">
    <property type="entry name" value="Transferase, Pyrimidine Nucleoside Phosphorylase, Chain C"/>
    <property type="match status" value="1"/>
</dbReference>
<sequence>MKDNLKDFGAGVAMLISKGNLTRQKTKEMFDQLMANTQPDLQQGAFLAALTAKGETAEEIAGAWQSIYEGDTVRVSLKTPRPIIDNSGTGMDSLKTFNVSTAAAVIAAAGGNYMARHGARALTSTCGTIDICEALGVDVECDIDVVKQSIEATGIGVFNGMSAKVHPQALFRILSQIRFGTTLNISASLSNPALPRHGVRGVYTRSLVEPVARVMREIGYKRALVFHGSNGCGRGMDEVSIFGETYVAELLDTSEIVTYTITPEVFGVNSATESDVYPLQDRQAEARRLVEILAGKRTTSDYQMVCANAAPIFCVGGQVNDIAHGYRLAQDIVQSGKAIKKLRDWVASQNTEPESGLGRLDEIISSIQTVKSKS</sequence>
<feature type="binding site" evidence="5">
    <location>
        <position position="238"/>
    </location>
    <ligand>
        <name>Mg(2+)</name>
        <dbReference type="ChEBI" id="CHEBI:18420"/>
        <label>1</label>
    </ligand>
</feature>
<evidence type="ECO:0000256" key="3">
    <source>
        <dbReference type="ARBA" id="ARBA00022822"/>
    </source>
</evidence>
<dbReference type="GO" id="GO:0004048">
    <property type="term" value="F:anthranilate phosphoribosyltransferase activity"/>
    <property type="evidence" value="ECO:0007669"/>
    <property type="project" value="UniProtKB-UniRule"/>
</dbReference>
<comment type="subunit">
    <text evidence="5">Homodimer.</text>
</comment>
<evidence type="ECO:0000256" key="4">
    <source>
        <dbReference type="ARBA" id="ARBA00023141"/>
    </source>
</evidence>
<keyword evidence="3 5" id="KW-0822">Tryptophan biosynthesis</keyword>
<feature type="binding site" evidence="5">
    <location>
        <position position="237"/>
    </location>
    <ligand>
        <name>Mg(2+)</name>
        <dbReference type="ChEBI" id="CHEBI:18420"/>
        <label>2</label>
    </ligand>
</feature>
<organism evidence="8 9">
    <name type="scientific">Dehalogenimonas alkenigignens</name>
    <dbReference type="NCBI Taxonomy" id="1217799"/>
    <lineage>
        <taxon>Bacteria</taxon>
        <taxon>Bacillati</taxon>
        <taxon>Chloroflexota</taxon>
        <taxon>Dehalococcoidia</taxon>
        <taxon>Dehalococcoidales</taxon>
        <taxon>Dehalococcoidaceae</taxon>
        <taxon>Dehalogenimonas</taxon>
    </lineage>
</organism>
<feature type="domain" description="Glycosyl transferase family 3 N-terminal" evidence="7">
    <location>
        <begin position="15"/>
        <end position="67"/>
    </location>
</feature>
<comment type="pathway">
    <text evidence="5">Amino-acid biosynthesis; L-tryptophan biosynthesis; L-tryptophan from chorismate: step 2/5.</text>
</comment>
<evidence type="ECO:0000256" key="2">
    <source>
        <dbReference type="ARBA" id="ARBA00022679"/>
    </source>
</evidence>
<dbReference type="GO" id="GO:0000287">
    <property type="term" value="F:magnesium ion binding"/>
    <property type="evidence" value="ECO:0007669"/>
    <property type="project" value="UniProtKB-UniRule"/>
</dbReference>
<dbReference type="Pfam" id="PF00591">
    <property type="entry name" value="Glycos_transf_3"/>
    <property type="match status" value="1"/>
</dbReference>
<accession>A0A0W0GJ66</accession>
<dbReference type="GO" id="GO:0000162">
    <property type="term" value="P:L-tryptophan biosynthetic process"/>
    <property type="evidence" value="ECO:0007669"/>
    <property type="project" value="UniProtKB-UniRule"/>
</dbReference>
<comment type="cofactor">
    <cofactor evidence="5">
        <name>Mg(2+)</name>
        <dbReference type="ChEBI" id="CHEBI:18420"/>
    </cofactor>
    <text evidence="5">Binds 2 magnesium ions per monomer.</text>
</comment>
<feature type="binding site" evidence="5">
    <location>
        <position position="96"/>
    </location>
    <ligand>
        <name>5-phospho-alpha-D-ribose 1-diphosphate</name>
        <dbReference type="ChEBI" id="CHEBI:58017"/>
    </ligand>
</feature>
<name>A0A0W0GJ66_9CHLR</name>
<keyword evidence="2 5" id="KW-0808">Transferase</keyword>
<dbReference type="AlphaFoldDB" id="A0A0W0GJ66"/>
<dbReference type="SUPFAM" id="SSF52418">
    <property type="entry name" value="Nucleoside phosphorylase/phosphoribosyltransferase catalytic domain"/>
    <property type="match status" value="1"/>
</dbReference>
<dbReference type="GO" id="GO:0005829">
    <property type="term" value="C:cytosol"/>
    <property type="evidence" value="ECO:0007669"/>
    <property type="project" value="TreeGrafter"/>
</dbReference>